<dbReference type="SUPFAM" id="SSF50022">
    <property type="entry name" value="ISP domain"/>
    <property type="match status" value="1"/>
</dbReference>
<name>A0A846XWP4_9NOCA</name>
<dbReference type="Pfam" id="PF01266">
    <property type="entry name" value="DAO"/>
    <property type="match status" value="1"/>
</dbReference>
<dbReference type="PANTHER" id="PTHR13847">
    <property type="entry name" value="SARCOSINE DEHYDROGENASE-RELATED"/>
    <property type="match status" value="1"/>
</dbReference>
<evidence type="ECO:0000256" key="3">
    <source>
        <dbReference type="ARBA" id="ARBA00023004"/>
    </source>
</evidence>
<dbReference type="GO" id="GO:0051537">
    <property type="term" value="F:2 iron, 2 sulfur cluster binding"/>
    <property type="evidence" value="ECO:0007669"/>
    <property type="project" value="UniProtKB-KW"/>
</dbReference>
<dbReference type="Proteomes" id="UP000565711">
    <property type="component" value="Unassembled WGS sequence"/>
</dbReference>
<protein>
    <submittedName>
        <fullName evidence="6">FAD-dependent oxidoreductase</fullName>
    </submittedName>
</protein>
<dbReference type="Gene3D" id="3.30.9.10">
    <property type="entry name" value="D-Amino Acid Oxidase, subunit A, domain 2"/>
    <property type="match status" value="1"/>
</dbReference>
<dbReference type="GO" id="GO:0004497">
    <property type="term" value="F:monooxygenase activity"/>
    <property type="evidence" value="ECO:0007669"/>
    <property type="project" value="UniProtKB-ARBA"/>
</dbReference>
<gene>
    <name evidence="6" type="ORF">HGA08_12570</name>
</gene>
<dbReference type="InterPro" id="IPR036188">
    <property type="entry name" value="FAD/NAD-bd_sf"/>
</dbReference>
<evidence type="ECO:0000256" key="2">
    <source>
        <dbReference type="ARBA" id="ARBA00022723"/>
    </source>
</evidence>
<sequence length="489" mass="51740">MTSLWLDRTPVSVPVTPAPGEEYDCVVVGAGLTGLTTALLLARAGRRVAVLEARTIGAVATGNTTGKLSLLQGTHLSAIAAKHSARTVLDYVAGNLQGQQWLLRFCAENDVATQREDAITYAGTEAGAALVGKEFRACADAGLEVEQTDATELPMRTYGAVRLPRQAQFDPMDVLEALTLQACDHGATIFEHTRVHGVHSGVVDTEHGRICAGAVVLATGTPILDRGGFFARLEPNRSYAAALRVPGEFPRGMYLSADSPTRSLRYAPHRGEDLLLVGGSGHIVGRSRSPQAHLDEMIDWARTHFPGAHPTHRWAAQDYASIDELPYAGPLLPGNDTVLVATGYAKWGMTNAVAAALALTGTVLGGQQPWADAYRTWRGSELAGAAKAASLNAHMARYLATGWIDAIRSGGDGAPAEGQGRVERRGARPVGVCTVDGATTAVSAVCPHLYGVLSWNDAEQSWDCPLHGSRFAHDGKLLEGPATHDLEQA</sequence>
<dbReference type="InterPro" id="IPR036922">
    <property type="entry name" value="Rieske_2Fe-2S_sf"/>
</dbReference>
<dbReference type="PROSITE" id="PS51296">
    <property type="entry name" value="RIESKE"/>
    <property type="match status" value="1"/>
</dbReference>
<reference evidence="6 7" key="1">
    <citation type="submission" date="2020-04" db="EMBL/GenBank/DDBJ databases">
        <title>MicrobeNet Type strains.</title>
        <authorList>
            <person name="Nicholson A.C."/>
        </authorList>
    </citation>
    <scope>NUCLEOTIDE SEQUENCE [LARGE SCALE GENOMIC DNA]</scope>
    <source>
        <strain evidence="6 7">JCM 12354</strain>
    </source>
</reference>
<dbReference type="EMBL" id="JAAXOP010000006">
    <property type="protein sequence ID" value="NKY51047.1"/>
    <property type="molecule type" value="Genomic_DNA"/>
</dbReference>
<dbReference type="SUPFAM" id="SSF51905">
    <property type="entry name" value="FAD/NAD(P)-binding domain"/>
    <property type="match status" value="1"/>
</dbReference>
<dbReference type="GO" id="GO:0046872">
    <property type="term" value="F:metal ion binding"/>
    <property type="evidence" value="ECO:0007669"/>
    <property type="project" value="UniProtKB-KW"/>
</dbReference>
<organism evidence="6 7">
    <name type="scientific">Nocardia vermiculata</name>
    <dbReference type="NCBI Taxonomy" id="257274"/>
    <lineage>
        <taxon>Bacteria</taxon>
        <taxon>Bacillati</taxon>
        <taxon>Actinomycetota</taxon>
        <taxon>Actinomycetes</taxon>
        <taxon>Mycobacteriales</taxon>
        <taxon>Nocardiaceae</taxon>
        <taxon>Nocardia</taxon>
    </lineage>
</organism>
<keyword evidence="7" id="KW-1185">Reference proteome</keyword>
<evidence type="ECO:0000256" key="4">
    <source>
        <dbReference type="ARBA" id="ARBA00023014"/>
    </source>
</evidence>
<dbReference type="InterPro" id="IPR006076">
    <property type="entry name" value="FAD-dep_OxRdtase"/>
</dbReference>
<dbReference type="PANTHER" id="PTHR13847:SF274">
    <property type="entry name" value="RIESKE 2FE-2S IRON-SULFUR PROTEIN YHFW-RELATED"/>
    <property type="match status" value="1"/>
</dbReference>
<feature type="domain" description="Rieske" evidence="5">
    <location>
        <begin position="403"/>
        <end position="489"/>
    </location>
</feature>
<dbReference type="GO" id="GO:0005737">
    <property type="term" value="C:cytoplasm"/>
    <property type="evidence" value="ECO:0007669"/>
    <property type="project" value="TreeGrafter"/>
</dbReference>
<dbReference type="InterPro" id="IPR017941">
    <property type="entry name" value="Rieske_2Fe-2S"/>
</dbReference>
<evidence type="ECO:0000256" key="1">
    <source>
        <dbReference type="ARBA" id="ARBA00022714"/>
    </source>
</evidence>
<keyword evidence="1" id="KW-0001">2Fe-2S</keyword>
<evidence type="ECO:0000313" key="7">
    <source>
        <dbReference type="Proteomes" id="UP000565711"/>
    </source>
</evidence>
<keyword evidence="4" id="KW-0411">Iron-sulfur</keyword>
<dbReference type="Pfam" id="PF00355">
    <property type="entry name" value="Rieske"/>
    <property type="match status" value="1"/>
</dbReference>
<dbReference type="AlphaFoldDB" id="A0A846XWP4"/>
<dbReference type="Gene3D" id="3.50.50.60">
    <property type="entry name" value="FAD/NAD(P)-binding domain"/>
    <property type="match status" value="1"/>
</dbReference>
<dbReference type="GO" id="GO:0016705">
    <property type="term" value="F:oxidoreductase activity, acting on paired donors, with incorporation or reduction of molecular oxygen"/>
    <property type="evidence" value="ECO:0007669"/>
    <property type="project" value="UniProtKB-ARBA"/>
</dbReference>
<dbReference type="RefSeq" id="WP_067881546.1">
    <property type="nucleotide sequence ID" value="NZ_JAAXOP010000006.1"/>
</dbReference>
<keyword evidence="2" id="KW-0479">Metal-binding</keyword>
<dbReference type="Gene3D" id="2.102.10.10">
    <property type="entry name" value="Rieske [2Fe-2S] iron-sulphur domain"/>
    <property type="match status" value="1"/>
</dbReference>
<evidence type="ECO:0000259" key="5">
    <source>
        <dbReference type="PROSITE" id="PS51296"/>
    </source>
</evidence>
<comment type="caution">
    <text evidence="6">The sequence shown here is derived from an EMBL/GenBank/DDBJ whole genome shotgun (WGS) entry which is preliminary data.</text>
</comment>
<proteinExistence type="predicted"/>
<evidence type="ECO:0000313" key="6">
    <source>
        <dbReference type="EMBL" id="NKY51047.1"/>
    </source>
</evidence>
<accession>A0A846XWP4</accession>
<keyword evidence="3" id="KW-0408">Iron</keyword>